<reference evidence="2" key="1">
    <citation type="journal article" date="2022" name="Mol. Ecol. Resour.">
        <title>The genomes of chicory, endive, great burdock and yacon provide insights into Asteraceae palaeo-polyploidization history and plant inulin production.</title>
        <authorList>
            <person name="Fan W."/>
            <person name="Wang S."/>
            <person name="Wang H."/>
            <person name="Wang A."/>
            <person name="Jiang F."/>
            <person name="Liu H."/>
            <person name="Zhao H."/>
            <person name="Xu D."/>
            <person name="Zhang Y."/>
        </authorList>
    </citation>
    <scope>NUCLEOTIDE SEQUENCE [LARGE SCALE GENOMIC DNA]</scope>
    <source>
        <strain evidence="2">cv. Yunnan</strain>
    </source>
</reference>
<gene>
    <name evidence="1" type="ORF">L1987_66797</name>
</gene>
<reference evidence="1 2" key="2">
    <citation type="journal article" date="2022" name="Mol. Ecol. Resour.">
        <title>The genomes of chicory, endive, great burdock and yacon provide insights into Asteraceae paleo-polyploidization history and plant inulin production.</title>
        <authorList>
            <person name="Fan W."/>
            <person name="Wang S."/>
            <person name="Wang H."/>
            <person name="Wang A."/>
            <person name="Jiang F."/>
            <person name="Liu H."/>
            <person name="Zhao H."/>
            <person name="Xu D."/>
            <person name="Zhang Y."/>
        </authorList>
    </citation>
    <scope>NUCLEOTIDE SEQUENCE [LARGE SCALE GENOMIC DNA]</scope>
    <source>
        <strain evidence="2">cv. Yunnan</strain>
        <tissue evidence="1">Leaves</tissue>
    </source>
</reference>
<protein>
    <submittedName>
        <fullName evidence="1">Uncharacterized protein</fullName>
    </submittedName>
</protein>
<evidence type="ECO:0000313" key="1">
    <source>
        <dbReference type="EMBL" id="KAI3726990.1"/>
    </source>
</evidence>
<dbReference type="EMBL" id="CM042039">
    <property type="protein sequence ID" value="KAI3726990.1"/>
    <property type="molecule type" value="Genomic_DNA"/>
</dbReference>
<name>A0ACB9BYG7_9ASTR</name>
<organism evidence="1 2">
    <name type="scientific">Smallanthus sonchifolius</name>
    <dbReference type="NCBI Taxonomy" id="185202"/>
    <lineage>
        <taxon>Eukaryota</taxon>
        <taxon>Viridiplantae</taxon>
        <taxon>Streptophyta</taxon>
        <taxon>Embryophyta</taxon>
        <taxon>Tracheophyta</taxon>
        <taxon>Spermatophyta</taxon>
        <taxon>Magnoliopsida</taxon>
        <taxon>eudicotyledons</taxon>
        <taxon>Gunneridae</taxon>
        <taxon>Pentapetalae</taxon>
        <taxon>asterids</taxon>
        <taxon>campanulids</taxon>
        <taxon>Asterales</taxon>
        <taxon>Asteraceae</taxon>
        <taxon>Asteroideae</taxon>
        <taxon>Heliantheae alliance</taxon>
        <taxon>Millerieae</taxon>
        <taxon>Smallanthus</taxon>
    </lineage>
</organism>
<keyword evidence="2" id="KW-1185">Reference proteome</keyword>
<accession>A0ACB9BYG7</accession>
<dbReference type="Proteomes" id="UP001056120">
    <property type="component" value="Linkage Group LG22"/>
</dbReference>
<proteinExistence type="predicted"/>
<comment type="caution">
    <text evidence="1">The sequence shown here is derived from an EMBL/GenBank/DDBJ whole genome shotgun (WGS) entry which is preliminary data.</text>
</comment>
<sequence>MDQEQFSKPLLRSSLIVPKSKYLLEFDVQDIFAELKLQLMLAGPFIVISFLQYSFLLTSIMFIGHLGELTLSGASLATSFATVTGFCFMMGIGGALETLCGQAYGAKQYQMLGVHLQRSMAILMLMGIPISIIWAFTGQIFTILGQDLEISKEAGKYAHWLIPSIFPYGLLQCQIRFLQTQNNLNPLMISTGFASLLHVGCCWILVSKLGFGSSGAALSVAISYGVNVAILSIYIKLSCTCERTWVGFSKEGVCDLGEFLALGVPSALMVCLEQWSYELLVLLSGILPNPKLETSMMSISLSTISLAYRIPYGFGNTVSTRVSNELGAAKHKSAKLAVLVALSLVITEVLVIGLVLVAARGVWANLYTDEAEVISYVSLVMPVLAISNVMDGIQGVLSGVARGCGWQKMCTLVNLGAYYLVGLPCAITLTFVYNLGGKGLWIGIVCGSGVQALLLLVITMRTNWGLEVKRTMNRVHSSTIPTTTVKIRLIILYNTPPSSTDFHNLTATEIASRLTATRKDRFSIHPI</sequence>
<evidence type="ECO:0000313" key="2">
    <source>
        <dbReference type="Proteomes" id="UP001056120"/>
    </source>
</evidence>